<organism evidence="2 3">
    <name type="scientific">Streptomyces lavendulocolor</name>
    <dbReference type="NCBI Taxonomy" id="67316"/>
    <lineage>
        <taxon>Bacteria</taxon>
        <taxon>Bacillati</taxon>
        <taxon>Actinomycetota</taxon>
        <taxon>Actinomycetes</taxon>
        <taxon>Kitasatosporales</taxon>
        <taxon>Streptomycetaceae</taxon>
        <taxon>Streptomyces</taxon>
    </lineage>
</organism>
<dbReference type="EMBL" id="JBEXZR010000009">
    <property type="protein sequence ID" value="MEU0708329.1"/>
    <property type="molecule type" value="Genomic_DNA"/>
</dbReference>
<feature type="region of interest" description="Disordered" evidence="1">
    <location>
        <begin position="1"/>
        <end position="61"/>
    </location>
</feature>
<name>A0ABV2W462_9ACTN</name>
<dbReference type="Proteomes" id="UP001550378">
    <property type="component" value="Unassembled WGS sequence"/>
</dbReference>
<evidence type="ECO:0000313" key="2">
    <source>
        <dbReference type="EMBL" id="MEU0708329.1"/>
    </source>
</evidence>
<protein>
    <submittedName>
        <fullName evidence="2">Uncharacterized protein</fullName>
    </submittedName>
</protein>
<proteinExistence type="predicted"/>
<keyword evidence="3" id="KW-1185">Reference proteome</keyword>
<evidence type="ECO:0000256" key="1">
    <source>
        <dbReference type="SAM" id="MobiDB-lite"/>
    </source>
</evidence>
<feature type="compositionally biased region" description="Basic and acidic residues" evidence="1">
    <location>
        <begin position="17"/>
        <end position="50"/>
    </location>
</feature>
<dbReference type="RefSeq" id="WP_359659808.1">
    <property type="nucleotide sequence ID" value="NZ_JBEXZP010000693.1"/>
</dbReference>
<reference evidence="2 3" key="1">
    <citation type="submission" date="2024-06" db="EMBL/GenBank/DDBJ databases">
        <title>The Natural Products Discovery Center: Release of the First 8490 Sequenced Strains for Exploring Actinobacteria Biosynthetic Diversity.</title>
        <authorList>
            <person name="Kalkreuter E."/>
            <person name="Kautsar S.A."/>
            <person name="Yang D."/>
            <person name="Bader C.D."/>
            <person name="Teijaro C.N."/>
            <person name="Fluegel L."/>
            <person name="Davis C.M."/>
            <person name="Simpson J.R."/>
            <person name="Lauterbach L."/>
            <person name="Steele A.D."/>
            <person name="Gui C."/>
            <person name="Meng S."/>
            <person name="Li G."/>
            <person name="Viehrig K."/>
            <person name="Ye F."/>
            <person name="Su P."/>
            <person name="Kiefer A.F."/>
            <person name="Nichols A."/>
            <person name="Cepeda A.J."/>
            <person name="Yan W."/>
            <person name="Fan B."/>
            <person name="Jiang Y."/>
            <person name="Adhikari A."/>
            <person name="Zheng C.-J."/>
            <person name="Schuster L."/>
            <person name="Cowan T.M."/>
            <person name="Smanski M.J."/>
            <person name="Chevrette M.G."/>
            <person name="De Carvalho L.P.S."/>
            <person name="Shen B."/>
        </authorList>
    </citation>
    <scope>NUCLEOTIDE SEQUENCE [LARGE SCALE GENOMIC DNA]</scope>
    <source>
        <strain evidence="2 3">NPDC006337</strain>
    </source>
</reference>
<gene>
    <name evidence="2" type="ORF">ABZ508_13320</name>
</gene>
<evidence type="ECO:0000313" key="3">
    <source>
        <dbReference type="Proteomes" id="UP001550378"/>
    </source>
</evidence>
<comment type="caution">
    <text evidence="2">The sequence shown here is derived from an EMBL/GenBank/DDBJ whole genome shotgun (WGS) entry which is preliminary data.</text>
</comment>
<sequence>MPLNPQHSDRPGPAFVDRARALPWDREEPGRRRSGRPEENGRRAYAEAGRRAYNIPRRRSY</sequence>
<accession>A0ABV2W462</accession>